<reference evidence="1" key="1">
    <citation type="journal article" date="2017" name="Nature">
        <title>The genome of Chenopodium quinoa.</title>
        <authorList>
            <person name="Jarvis D.E."/>
            <person name="Ho Y.S."/>
            <person name="Lightfoot D.J."/>
            <person name="Schmoeckel S.M."/>
            <person name="Li B."/>
            <person name="Borm T.J.A."/>
            <person name="Ohyanagi H."/>
            <person name="Mineta K."/>
            <person name="Michell C.T."/>
            <person name="Saber N."/>
            <person name="Kharbatia N.M."/>
            <person name="Rupper R.R."/>
            <person name="Sharp A.R."/>
            <person name="Dally N."/>
            <person name="Boughton B.A."/>
            <person name="Woo Y.H."/>
            <person name="Gao G."/>
            <person name="Schijlen E.G.W.M."/>
            <person name="Guo X."/>
            <person name="Momin A.A."/>
            <person name="Negrao S."/>
            <person name="Al-Babili S."/>
            <person name="Gehring C."/>
            <person name="Roessner U."/>
            <person name="Jung C."/>
            <person name="Murphy K."/>
            <person name="Arold S.T."/>
            <person name="Gojobori T."/>
            <person name="van der Linden C.G."/>
            <person name="van Loo E.N."/>
            <person name="Jellen E.N."/>
            <person name="Maughan P.J."/>
            <person name="Tester M."/>
        </authorList>
    </citation>
    <scope>NUCLEOTIDE SEQUENCE [LARGE SCALE GENOMIC DNA]</scope>
    <source>
        <strain evidence="1">cv. PI 614886</strain>
    </source>
</reference>
<dbReference type="AlphaFoldDB" id="A0A803N923"/>
<protein>
    <submittedName>
        <fullName evidence="1">Uncharacterized protein</fullName>
    </submittedName>
</protein>
<evidence type="ECO:0000313" key="2">
    <source>
        <dbReference type="Proteomes" id="UP000596660"/>
    </source>
</evidence>
<proteinExistence type="predicted"/>
<accession>A0A803N923</accession>
<sequence>MIGGYDWWQRNEKVGDAGRGGGFCVREQQGVGRIGVAMNKGCGLEMRCRIREGVVKMVQALLCTQDWLRAKEVPIVDVEENLKELEEIEKEVQRGESNDVDDEVVFVDSLV</sequence>
<dbReference type="EnsemblPlants" id="AUR62042374-RA">
    <property type="protein sequence ID" value="AUR62042374-RA:cds"/>
    <property type="gene ID" value="AUR62042374"/>
</dbReference>
<dbReference type="Proteomes" id="UP000596660">
    <property type="component" value="Unplaced"/>
</dbReference>
<reference evidence="1" key="2">
    <citation type="submission" date="2021-03" db="UniProtKB">
        <authorList>
            <consortium name="EnsemblPlants"/>
        </authorList>
    </citation>
    <scope>IDENTIFICATION</scope>
</reference>
<keyword evidence="2" id="KW-1185">Reference proteome</keyword>
<name>A0A803N923_CHEQI</name>
<evidence type="ECO:0000313" key="1">
    <source>
        <dbReference type="EnsemblPlants" id="AUR62042374-RA:cds"/>
    </source>
</evidence>
<dbReference type="Gramene" id="AUR62042374-RA">
    <property type="protein sequence ID" value="AUR62042374-RA:cds"/>
    <property type="gene ID" value="AUR62042374"/>
</dbReference>
<organism evidence="1 2">
    <name type="scientific">Chenopodium quinoa</name>
    <name type="common">Quinoa</name>
    <dbReference type="NCBI Taxonomy" id="63459"/>
    <lineage>
        <taxon>Eukaryota</taxon>
        <taxon>Viridiplantae</taxon>
        <taxon>Streptophyta</taxon>
        <taxon>Embryophyta</taxon>
        <taxon>Tracheophyta</taxon>
        <taxon>Spermatophyta</taxon>
        <taxon>Magnoliopsida</taxon>
        <taxon>eudicotyledons</taxon>
        <taxon>Gunneridae</taxon>
        <taxon>Pentapetalae</taxon>
        <taxon>Caryophyllales</taxon>
        <taxon>Chenopodiaceae</taxon>
        <taxon>Chenopodioideae</taxon>
        <taxon>Atripliceae</taxon>
        <taxon>Chenopodium</taxon>
    </lineage>
</organism>